<dbReference type="Proteomes" id="UP000199632">
    <property type="component" value="Unassembled WGS sequence"/>
</dbReference>
<dbReference type="RefSeq" id="WP_090803841.1">
    <property type="nucleotide sequence ID" value="NZ_BOND01000029.1"/>
</dbReference>
<accession>A0A1H3UTF3</accession>
<evidence type="ECO:0000313" key="1">
    <source>
        <dbReference type="EMBL" id="SDZ65125.1"/>
    </source>
</evidence>
<reference evidence="2" key="1">
    <citation type="submission" date="2016-10" db="EMBL/GenBank/DDBJ databases">
        <authorList>
            <person name="Varghese N."/>
            <person name="Submissions S."/>
        </authorList>
    </citation>
    <scope>NUCLEOTIDE SEQUENCE [LARGE SCALE GENOMIC DNA]</scope>
    <source>
        <strain evidence="2">DSM 44718</strain>
    </source>
</reference>
<proteinExistence type="predicted"/>
<evidence type="ECO:0000313" key="2">
    <source>
        <dbReference type="Proteomes" id="UP000199632"/>
    </source>
</evidence>
<protein>
    <submittedName>
        <fullName evidence="1">Uncharacterized protein</fullName>
    </submittedName>
</protein>
<name>A0A1H3UTF3_9ACTN</name>
<keyword evidence="2" id="KW-1185">Reference proteome</keyword>
<sequence>MFKVLNGVACPGATASADPWIPLTVSWAVSLRGGPLYLYVRGDDGGYVELKVDPDSGALYALVIVDLPQHVDRSVKDAPTKPDPLSPVFDLGLWEWKNTPDYKESAKRDTDATSTLAYSTPGNLFALWFSGSPVSSYLECGAVRVGVSDVDELVGIVVNRPPVIEPVLTRG</sequence>
<dbReference type="OrthoDB" id="3396354at2"/>
<gene>
    <name evidence="1" type="ORF">SAMN05421684_7935</name>
</gene>
<dbReference type="EMBL" id="FNQB01000005">
    <property type="protein sequence ID" value="SDZ65125.1"/>
    <property type="molecule type" value="Genomic_DNA"/>
</dbReference>
<dbReference type="AlphaFoldDB" id="A0A1H3UTF3"/>
<organism evidence="1 2">
    <name type="scientific">Asanoa ishikariensis</name>
    <dbReference type="NCBI Taxonomy" id="137265"/>
    <lineage>
        <taxon>Bacteria</taxon>
        <taxon>Bacillati</taxon>
        <taxon>Actinomycetota</taxon>
        <taxon>Actinomycetes</taxon>
        <taxon>Micromonosporales</taxon>
        <taxon>Micromonosporaceae</taxon>
        <taxon>Asanoa</taxon>
    </lineage>
</organism>